<feature type="non-terminal residue" evidence="2">
    <location>
        <position position="1"/>
    </location>
</feature>
<comment type="caution">
    <text evidence="2">The sequence shown here is derived from an EMBL/GenBank/DDBJ whole genome shotgun (WGS) entry which is preliminary data.</text>
</comment>
<gene>
    <name evidence="2" type="ORF">KCU98_g19648</name>
    <name evidence="1" type="ORF">KCU98_g19655</name>
</gene>
<evidence type="ECO:0000313" key="2">
    <source>
        <dbReference type="EMBL" id="KAG9938634.1"/>
    </source>
</evidence>
<keyword evidence="3" id="KW-1185">Reference proteome</keyword>
<sequence length="51" mass="5872">KDIADFFKDKDNAGYDRGLAVVSDTIKGRARYAQHDLEIVREWLSAHGYMK</sequence>
<dbReference type="EMBL" id="JAHFXS010005822">
    <property type="protein sequence ID" value="KAG9938321.1"/>
    <property type="molecule type" value="Genomic_DNA"/>
</dbReference>
<feature type="non-terminal residue" evidence="2">
    <location>
        <position position="51"/>
    </location>
</feature>
<protein>
    <submittedName>
        <fullName evidence="2">Uncharacterized protein</fullName>
    </submittedName>
</protein>
<proteinExistence type="predicted"/>
<reference evidence="2" key="2">
    <citation type="submission" date="2021-08" db="EMBL/GenBank/DDBJ databases">
        <authorList>
            <person name="Gostincar C."/>
            <person name="Sun X."/>
            <person name="Song Z."/>
            <person name="Gunde-Cimerman N."/>
        </authorList>
    </citation>
    <scope>NUCLEOTIDE SEQUENCE</scope>
    <source>
        <strain evidence="2">EXF-9298</strain>
    </source>
</reference>
<evidence type="ECO:0000313" key="1">
    <source>
        <dbReference type="EMBL" id="KAG9938321.1"/>
    </source>
</evidence>
<dbReference type="AlphaFoldDB" id="A0A9P8F5I4"/>
<organism evidence="2 3">
    <name type="scientific">Aureobasidium melanogenum</name>
    <name type="common">Aureobasidium pullulans var. melanogenum</name>
    <dbReference type="NCBI Taxonomy" id="46634"/>
    <lineage>
        <taxon>Eukaryota</taxon>
        <taxon>Fungi</taxon>
        <taxon>Dikarya</taxon>
        <taxon>Ascomycota</taxon>
        <taxon>Pezizomycotina</taxon>
        <taxon>Dothideomycetes</taxon>
        <taxon>Dothideomycetidae</taxon>
        <taxon>Dothideales</taxon>
        <taxon>Saccotheciaceae</taxon>
        <taxon>Aureobasidium</taxon>
    </lineage>
</organism>
<evidence type="ECO:0000313" key="3">
    <source>
        <dbReference type="Proteomes" id="UP000729357"/>
    </source>
</evidence>
<dbReference type="Proteomes" id="UP000729357">
    <property type="component" value="Unassembled WGS sequence"/>
</dbReference>
<dbReference type="EMBL" id="JAHFXS010005816">
    <property type="protein sequence ID" value="KAG9938634.1"/>
    <property type="molecule type" value="Genomic_DNA"/>
</dbReference>
<accession>A0A9P8F5I4</accession>
<name>A0A9P8F5I4_AURME</name>
<reference evidence="2" key="1">
    <citation type="journal article" date="2021" name="J Fungi (Basel)">
        <title>Virulence traits and population genomics of the black yeast Aureobasidium melanogenum.</title>
        <authorList>
            <person name="Cernosa A."/>
            <person name="Sun X."/>
            <person name="Gostincar C."/>
            <person name="Fang C."/>
            <person name="Gunde-Cimerman N."/>
            <person name="Song Z."/>
        </authorList>
    </citation>
    <scope>NUCLEOTIDE SEQUENCE</scope>
    <source>
        <strain evidence="2">EXF-9298</strain>
    </source>
</reference>